<dbReference type="OrthoDB" id="269919at2759"/>
<dbReference type="Gene3D" id="3.40.50.10470">
    <property type="entry name" value="Translation initiation factor eif-2b, domain 2"/>
    <property type="match status" value="1"/>
</dbReference>
<comment type="subcellular location">
    <subcellularLocation>
        <location evidence="1">Cytoplasm</location>
        <location evidence="1">Cytosol</location>
    </subcellularLocation>
</comment>
<evidence type="ECO:0000313" key="10">
    <source>
        <dbReference type="EMBL" id="CBK21038.2"/>
    </source>
</evidence>
<dbReference type="InterPro" id="IPR000649">
    <property type="entry name" value="IF-2B-related"/>
</dbReference>
<protein>
    <recommendedName>
        <fullName evidence="6">Translation initiation factor eIF2B subunit beta</fullName>
    </recommendedName>
    <alternativeName>
        <fullName evidence="7">eIF2B GDP-GTP exchange factor subunit beta</fullName>
    </alternativeName>
</protein>
<dbReference type="EMBL" id="FN668640">
    <property type="protein sequence ID" value="CBK21038.2"/>
    <property type="molecule type" value="Genomic_DNA"/>
</dbReference>
<dbReference type="InterPro" id="IPR037171">
    <property type="entry name" value="NagB/RpiA_transferase-like"/>
</dbReference>
<evidence type="ECO:0000256" key="6">
    <source>
        <dbReference type="ARBA" id="ARBA00044122"/>
    </source>
</evidence>
<evidence type="ECO:0000313" key="11">
    <source>
        <dbReference type="Proteomes" id="UP000008312"/>
    </source>
</evidence>
<sequence length="192" mass="21297">MVCETFPSLLGQQFALDLAHSNIKTTLIHDAAAFTVMPRCNKVVIGCHAVLANGGILVPSGGFNLVMAAAQFKVPVIVVTGMYKLYPQFCADQATINDMGSPNRVMPYSLCDRELRSVDVLSPVYDYIPPEYITLILTTKGGYAPSYIFRLMQECYSNDDMIQPFIYSFNKRECVVCSKRVSPLLACRSMEV</sequence>
<keyword evidence="11" id="KW-1185">Reference proteome</keyword>
<keyword evidence="3" id="KW-0963">Cytoplasm</keyword>
<evidence type="ECO:0000256" key="3">
    <source>
        <dbReference type="ARBA" id="ARBA00022490"/>
    </source>
</evidence>
<gene>
    <name evidence="10" type="ORF">GSBLH_T00001259001</name>
</gene>
<dbReference type="PANTHER" id="PTHR45859:SF1">
    <property type="entry name" value="TRANSLATION INITIATION FACTOR EIF-2B SUBUNIT BETA"/>
    <property type="match status" value="1"/>
</dbReference>
<name>D8LYZ9_BLAHO</name>
<dbReference type="SUPFAM" id="SSF100950">
    <property type="entry name" value="NagB/RpiA/CoA transferase-like"/>
    <property type="match status" value="1"/>
</dbReference>
<dbReference type="GO" id="GO:0005829">
    <property type="term" value="C:cytosol"/>
    <property type="evidence" value="ECO:0007669"/>
    <property type="project" value="UniProtKB-SubCell"/>
</dbReference>
<evidence type="ECO:0000256" key="8">
    <source>
        <dbReference type="ARBA" id="ARBA00046432"/>
    </source>
</evidence>
<evidence type="ECO:0000256" key="2">
    <source>
        <dbReference type="ARBA" id="ARBA00007251"/>
    </source>
</evidence>
<dbReference type="RefSeq" id="XP_012895086.1">
    <property type="nucleotide sequence ID" value="XM_013039632.1"/>
</dbReference>
<dbReference type="AlphaFoldDB" id="D8LYZ9"/>
<dbReference type="Pfam" id="PF01008">
    <property type="entry name" value="IF-2B"/>
    <property type="match status" value="1"/>
</dbReference>
<dbReference type="InterPro" id="IPR042529">
    <property type="entry name" value="IF_2B-like_C"/>
</dbReference>
<evidence type="ECO:0000256" key="4">
    <source>
        <dbReference type="ARBA" id="ARBA00022540"/>
    </source>
</evidence>
<evidence type="ECO:0000256" key="9">
    <source>
        <dbReference type="RuleBase" id="RU003814"/>
    </source>
</evidence>
<evidence type="ECO:0000256" key="5">
    <source>
        <dbReference type="ARBA" id="ARBA00022917"/>
    </source>
</evidence>
<dbReference type="InterPro" id="IPR051855">
    <property type="entry name" value="eIF2B_beta_subunit"/>
</dbReference>
<keyword evidence="4" id="KW-0396">Initiation factor</keyword>
<comment type="subunit">
    <text evidence="8">Component of the translation initiation factor 2B (eIF2B) complex which is a heterodecamer of two sets of five different subunits: alpha, beta, gamma, delta and epsilon. Subunits alpha, beta and delta comprise a regulatory subcomplex and subunits epsilon and gamma comprise a catalytic subcomplex. Within the complex, the hexameric regulatory complex resides at the center, with the two heterodimeric catalytic subcomplexes bound on opposite sides.</text>
</comment>
<organism evidence="10">
    <name type="scientific">Blastocystis hominis</name>
    <dbReference type="NCBI Taxonomy" id="12968"/>
    <lineage>
        <taxon>Eukaryota</taxon>
        <taxon>Sar</taxon>
        <taxon>Stramenopiles</taxon>
        <taxon>Bigyra</taxon>
        <taxon>Opalozoa</taxon>
        <taxon>Opalinata</taxon>
        <taxon>Blastocystidae</taxon>
        <taxon>Blastocystis</taxon>
    </lineage>
</organism>
<dbReference type="Proteomes" id="UP000008312">
    <property type="component" value="Unassembled WGS sequence"/>
</dbReference>
<keyword evidence="5" id="KW-0648">Protein biosynthesis</keyword>
<dbReference type="GO" id="GO:0005085">
    <property type="term" value="F:guanyl-nucleotide exchange factor activity"/>
    <property type="evidence" value="ECO:0007669"/>
    <property type="project" value="TreeGrafter"/>
</dbReference>
<reference evidence="10" key="1">
    <citation type="submission" date="2010-02" db="EMBL/GenBank/DDBJ databases">
        <title>Sequencing and annotation of the Blastocystis hominis genome.</title>
        <authorList>
            <person name="Wincker P."/>
        </authorList>
    </citation>
    <scope>NUCLEOTIDE SEQUENCE</scope>
    <source>
        <strain evidence="10">Singapore isolate B</strain>
    </source>
</reference>
<comment type="similarity">
    <text evidence="2 9">Belongs to the eIF-2B alpha/beta/delta subunits family.</text>
</comment>
<dbReference type="GO" id="GO:0005851">
    <property type="term" value="C:eukaryotic translation initiation factor 2B complex"/>
    <property type="evidence" value="ECO:0007669"/>
    <property type="project" value="TreeGrafter"/>
</dbReference>
<accession>D8LYZ9</accession>
<evidence type="ECO:0000256" key="7">
    <source>
        <dbReference type="ARBA" id="ARBA00044228"/>
    </source>
</evidence>
<dbReference type="PANTHER" id="PTHR45859">
    <property type="entry name" value="TRANSLATION INITIATION FACTOR EIF-2B SUBUNIT BETA"/>
    <property type="match status" value="1"/>
</dbReference>
<dbReference type="InParanoid" id="D8LYZ9"/>
<dbReference type="GeneID" id="24918530"/>
<evidence type="ECO:0000256" key="1">
    <source>
        <dbReference type="ARBA" id="ARBA00004514"/>
    </source>
</evidence>
<dbReference type="GO" id="GO:0003743">
    <property type="term" value="F:translation initiation factor activity"/>
    <property type="evidence" value="ECO:0007669"/>
    <property type="project" value="UniProtKB-KW"/>
</dbReference>
<proteinExistence type="inferred from homology"/>